<evidence type="ECO:0008006" key="3">
    <source>
        <dbReference type="Google" id="ProtNLM"/>
    </source>
</evidence>
<comment type="caution">
    <text evidence="1">The sequence shown here is derived from an EMBL/GenBank/DDBJ whole genome shotgun (WGS) entry which is preliminary data.</text>
</comment>
<evidence type="ECO:0000313" key="1">
    <source>
        <dbReference type="EMBL" id="KAJ7354634.1"/>
    </source>
</evidence>
<dbReference type="AlphaFoldDB" id="A0AAD7AC00"/>
<protein>
    <recommendedName>
        <fullName evidence="3">Protein kinase domain-containing protein</fullName>
    </recommendedName>
</protein>
<keyword evidence="2" id="KW-1185">Reference proteome</keyword>
<accession>A0AAD7AC00</accession>
<organism evidence="1 2">
    <name type="scientific">Mycena albidolilacea</name>
    <dbReference type="NCBI Taxonomy" id="1033008"/>
    <lineage>
        <taxon>Eukaryota</taxon>
        <taxon>Fungi</taxon>
        <taxon>Dikarya</taxon>
        <taxon>Basidiomycota</taxon>
        <taxon>Agaricomycotina</taxon>
        <taxon>Agaricomycetes</taxon>
        <taxon>Agaricomycetidae</taxon>
        <taxon>Agaricales</taxon>
        <taxon>Marasmiineae</taxon>
        <taxon>Mycenaceae</taxon>
        <taxon>Mycena</taxon>
    </lineage>
</organism>
<evidence type="ECO:0000313" key="2">
    <source>
        <dbReference type="Proteomes" id="UP001218218"/>
    </source>
</evidence>
<feature type="non-terminal residue" evidence="1">
    <location>
        <position position="1"/>
    </location>
</feature>
<dbReference type="Proteomes" id="UP001218218">
    <property type="component" value="Unassembled WGS sequence"/>
</dbReference>
<reference evidence="1" key="1">
    <citation type="submission" date="2023-03" db="EMBL/GenBank/DDBJ databases">
        <title>Massive genome expansion in bonnet fungi (Mycena s.s.) driven by repeated elements and novel gene families across ecological guilds.</title>
        <authorList>
            <consortium name="Lawrence Berkeley National Laboratory"/>
            <person name="Harder C.B."/>
            <person name="Miyauchi S."/>
            <person name="Viragh M."/>
            <person name="Kuo A."/>
            <person name="Thoen E."/>
            <person name="Andreopoulos B."/>
            <person name="Lu D."/>
            <person name="Skrede I."/>
            <person name="Drula E."/>
            <person name="Henrissat B."/>
            <person name="Morin E."/>
            <person name="Kohler A."/>
            <person name="Barry K."/>
            <person name="LaButti K."/>
            <person name="Morin E."/>
            <person name="Salamov A."/>
            <person name="Lipzen A."/>
            <person name="Mereny Z."/>
            <person name="Hegedus B."/>
            <person name="Baldrian P."/>
            <person name="Stursova M."/>
            <person name="Weitz H."/>
            <person name="Taylor A."/>
            <person name="Grigoriev I.V."/>
            <person name="Nagy L.G."/>
            <person name="Martin F."/>
            <person name="Kauserud H."/>
        </authorList>
    </citation>
    <scope>NUCLEOTIDE SEQUENCE</scope>
    <source>
        <strain evidence="1">CBHHK002</strain>
    </source>
</reference>
<sequence length="102" mass="11470">RPPKYYLIDFGISVQLEPGADRTLPEFDDSGILSVPQDALCTNIYHIGNLVCEEFLDIYSRDLRLSSVKAMVNPDPQKRSTMDEAVLRLEKIKSGLSSWQPG</sequence>
<gene>
    <name evidence="1" type="ORF">DFH08DRAFT_691362</name>
</gene>
<name>A0AAD7AC00_9AGAR</name>
<proteinExistence type="predicted"/>
<dbReference type="EMBL" id="JARIHO010000010">
    <property type="protein sequence ID" value="KAJ7354634.1"/>
    <property type="molecule type" value="Genomic_DNA"/>
</dbReference>